<proteinExistence type="predicted"/>
<organism evidence="2 3">
    <name type="scientific">Inhella proteolytica</name>
    <dbReference type="NCBI Taxonomy" id="2795029"/>
    <lineage>
        <taxon>Bacteria</taxon>
        <taxon>Pseudomonadati</taxon>
        <taxon>Pseudomonadota</taxon>
        <taxon>Betaproteobacteria</taxon>
        <taxon>Burkholderiales</taxon>
        <taxon>Sphaerotilaceae</taxon>
        <taxon>Inhella</taxon>
    </lineage>
</organism>
<name>A0A931ND11_9BURK</name>
<dbReference type="AlphaFoldDB" id="A0A931ND11"/>
<keyword evidence="3" id="KW-1185">Reference proteome</keyword>
<comment type="caution">
    <text evidence="2">The sequence shown here is derived from an EMBL/GenBank/DDBJ whole genome shotgun (WGS) entry which is preliminary data.</text>
</comment>
<gene>
    <name evidence="2" type="ORF">I7X39_04525</name>
</gene>
<evidence type="ECO:0000313" key="2">
    <source>
        <dbReference type="EMBL" id="MBH9576167.1"/>
    </source>
</evidence>
<feature type="region of interest" description="Disordered" evidence="1">
    <location>
        <begin position="154"/>
        <end position="177"/>
    </location>
</feature>
<feature type="compositionally biased region" description="Polar residues" evidence="1">
    <location>
        <begin position="93"/>
        <end position="114"/>
    </location>
</feature>
<evidence type="ECO:0000313" key="3">
    <source>
        <dbReference type="Proteomes" id="UP000613266"/>
    </source>
</evidence>
<dbReference type="Proteomes" id="UP000613266">
    <property type="component" value="Unassembled WGS sequence"/>
</dbReference>
<accession>A0A931ND11</accession>
<feature type="region of interest" description="Disordered" evidence="1">
    <location>
        <begin position="80"/>
        <end position="114"/>
    </location>
</feature>
<evidence type="ECO:0000256" key="1">
    <source>
        <dbReference type="SAM" id="MobiDB-lite"/>
    </source>
</evidence>
<protein>
    <submittedName>
        <fullName evidence="2">Uncharacterized protein</fullName>
    </submittedName>
</protein>
<dbReference type="EMBL" id="JAEDAK010000002">
    <property type="protein sequence ID" value="MBH9576167.1"/>
    <property type="molecule type" value="Genomic_DNA"/>
</dbReference>
<reference evidence="2" key="1">
    <citation type="submission" date="2020-12" db="EMBL/GenBank/DDBJ databases">
        <title>The genome sequence of Inhella sp. 1Y17.</title>
        <authorList>
            <person name="Liu Y."/>
        </authorList>
    </citation>
    <scope>NUCLEOTIDE SEQUENCE</scope>
    <source>
        <strain evidence="2">1Y17</strain>
    </source>
</reference>
<sequence length="290" mass="31838">MSEANAVSFGPAQASEQRRELRPLAGAAHRGLTFWFLLGQAKRNSAAGTKAEGFGEAKPRRALTNRNRRQEVQQEALHFNPTTAPSPHPTPNAPNGSVGNTAALCSTKGSGEMRGNSSLCHATALMVMKPRIRKPLHSLTPDDFDAFPRWTYADDEEGEPGQDECTVRPLGQTEHPSPLQQVHVQAVFFFPNGRVRLGMLTLHAGDDVAGHQPSLYAAGEWVNFYWGAREPAGPALKESSKRLRAVAKDPYPVRYVSSLCEADGRPLAYGELHGFYWLVDWRTGELRVLA</sequence>